<dbReference type="PANTHER" id="PTHR45661">
    <property type="entry name" value="SURFACE ANTIGEN"/>
    <property type="match status" value="1"/>
</dbReference>
<dbReference type="EMBL" id="BK032510">
    <property type="protein sequence ID" value="DAF43688.1"/>
    <property type="molecule type" value="Genomic_DNA"/>
</dbReference>
<sequence length="538" mass="59415">MDDKVILLNSNEVVDANPKLLNPDNVQYGELGVNYHKGTETISTKNDENGIAEFVPYSVYDEVIDSIQNEVFYETDEPIGKTGDVWIYKIPPIPMMIEYNVLADDLSVQLPISGNVNCDIEWGDGSKESVNSDYPTHSYIRAGVYVVKIVGDFNRLYQGSTNISKILNWGNSNMSLVTVEQAFSGYINLTEVAGDEFGILSRVSSFLRTFFNCSGLTTVSEDLFKYCNAATNFSGTFLNCTSLSAITNNLFVNCYNATNFNQVFQGCKSLTNIPNSLFANCVNATNFNNIFNGCSNLISIPEDLFKNNINANTFVSAFDSCSGLTSSIPEKLFETNINATNFTRTFYSCINLTGVIPENLFSNCINANNFTYTFGLCRNLSGNIPNGLFKNCPNVTTFSQTFFNCSGLTGMLPSDLFVDKSEVLTLYQTFQNCVNISGIAEGCFDSMTKLNNCQSTFNGCTSLTSIPETLFNNNKEITNFTTMFQGCTSLTGNTPTTDGLQLWERAGQPGYPSSIYGTQCFYRATRLTNYSSIPTGWK</sequence>
<organism evidence="2">
    <name type="scientific">Myoviridae sp. ctNQV2</name>
    <dbReference type="NCBI Taxonomy" id="2827683"/>
    <lineage>
        <taxon>Viruses</taxon>
        <taxon>Duplodnaviria</taxon>
        <taxon>Heunggongvirae</taxon>
        <taxon>Uroviricota</taxon>
        <taxon>Caudoviricetes</taxon>
    </lineage>
</organism>
<name>A0A8S5RYD6_9CAUD</name>
<feature type="domain" description="PKD" evidence="1">
    <location>
        <begin position="121"/>
        <end position="149"/>
    </location>
</feature>
<proteinExistence type="predicted"/>
<dbReference type="InterPro" id="IPR000601">
    <property type="entry name" value="PKD_dom"/>
</dbReference>
<dbReference type="SUPFAM" id="SSF49299">
    <property type="entry name" value="PKD domain"/>
    <property type="match status" value="1"/>
</dbReference>
<evidence type="ECO:0000259" key="1">
    <source>
        <dbReference type="PROSITE" id="PS50093"/>
    </source>
</evidence>
<protein>
    <submittedName>
        <fullName evidence="2">Leucine-rich repeat protein</fullName>
    </submittedName>
</protein>
<accession>A0A8S5RYD6</accession>
<dbReference type="InterPro" id="IPR053139">
    <property type="entry name" value="Surface_bspA-like"/>
</dbReference>
<evidence type="ECO:0000313" key="2">
    <source>
        <dbReference type="EMBL" id="DAF43688.1"/>
    </source>
</evidence>
<reference evidence="2" key="1">
    <citation type="journal article" date="2021" name="Proc. Natl. Acad. Sci. U.S.A.">
        <title>A Catalog of Tens of Thousands of Viruses from Human Metagenomes Reveals Hidden Associations with Chronic Diseases.</title>
        <authorList>
            <person name="Tisza M.J."/>
            <person name="Buck C.B."/>
        </authorList>
    </citation>
    <scope>NUCLEOTIDE SEQUENCE</scope>
    <source>
        <strain evidence="2">CtNQV2</strain>
    </source>
</reference>
<dbReference type="PROSITE" id="PS50093">
    <property type="entry name" value="PKD"/>
    <property type="match status" value="1"/>
</dbReference>
<dbReference type="Gene3D" id="3.80.10.10">
    <property type="entry name" value="Ribonuclease Inhibitor"/>
    <property type="match status" value="1"/>
</dbReference>
<dbReference type="InterPro" id="IPR035986">
    <property type="entry name" value="PKD_dom_sf"/>
</dbReference>
<dbReference type="InterPro" id="IPR032675">
    <property type="entry name" value="LRR_dom_sf"/>
</dbReference>
<dbReference type="PANTHER" id="PTHR45661:SF3">
    <property type="entry name" value="IG-LIKE DOMAIN-CONTAINING PROTEIN"/>
    <property type="match status" value="1"/>
</dbReference>